<comment type="caution">
    <text evidence="5">The sequence shown here is derived from an EMBL/GenBank/DDBJ whole genome shotgun (WGS) entry which is preliminary data.</text>
</comment>
<gene>
    <name evidence="5" type="ORF">EC912_101571</name>
</gene>
<dbReference type="Proteomes" id="UP000295645">
    <property type="component" value="Unassembled WGS sequence"/>
</dbReference>
<accession>A0A4R3Z135</accession>
<dbReference type="PROSITE" id="PS51257">
    <property type="entry name" value="PROKAR_LIPOPROTEIN"/>
    <property type="match status" value="1"/>
</dbReference>
<dbReference type="PANTHER" id="PTHR35603:SF2">
    <property type="entry name" value="OUTER MEMBRANE LIPOPROTEIN"/>
    <property type="match status" value="1"/>
</dbReference>
<evidence type="ECO:0000313" key="5">
    <source>
        <dbReference type="EMBL" id="TCV97554.1"/>
    </source>
</evidence>
<keyword evidence="2" id="KW-0472">Membrane</keyword>
<evidence type="ECO:0000256" key="1">
    <source>
        <dbReference type="ARBA" id="ARBA00004370"/>
    </source>
</evidence>
<dbReference type="Pfam" id="PF05433">
    <property type="entry name" value="Rick_17kDa_Anti"/>
    <property type="match status" value="1"/>
</dbReference>
<feature type="domain" description="Glycine zipper 2TM" evidence="4">
    <location>
        <begin position="71"/>
        <end position="111"/>
    </location>
</feature>
<proteinExistence type="predicted"/>
<sequence>MHTFLGKAALVLVVAATLVLAGCETQQRRPSYGGGYNNGGGYSSATRGCGQCGVVDDIQQVYVQKQSGSAAGTILGAVIGGVAGNQIGRGDGRTAATVIGAVAGGAVGNQVSKRNGEDVGYQVRIRLDNGQWATVTQNEDPQLRRGDYVEIRGDRVYRR</sequence>
<organism evidence="5 6">
    <name type="scientific">Luteibacter rhizovicinus</name>
    <dbReference type="NCBI Taxonomy" id="242606"/>
    <lineage>
        <taxon>Bacteria</taxon>
        <taxon>Pseudomonadati</taxon>
        <taxon>Pseudomonadota</taxon>
        <taxon>Gammaproteobacteria</taxon>
        <taxon>Lysobacterales</taxon>
        <taxon>Rhodanobacteraceae</taxon>
        <taxon>Luteibacter</taxon>
    </lineage>
</organism>
<dbReference type="OrthoDB" id="5954224at2"/>
<evidence type="ECO:0000256" key="2">
    <source>
        <dbReference type="ARBA" id="ARBA00023136"/>
    </source>
</evidence>
<keyword evidence="5" id="KW-0449">Lipoprotein</keyword>
<keyword evidence="3" id="KW-0732">Signal</keyword>
<name>A0A4R3Z135_9GAMM</name>
<dbReference type="InterPro" id="IPR008816">
    <property type="entry name" value="Gly_zipper_2TM_dom"/>
</dbReference>
<dbReference type="PANTHER" id="PTHR35603">
    <property type="match status" value="1"/>
</dbReference>
<reference evidence="5 6" key="1">
    <citation type="submission" date="2019-03" db="EMBL/GenBank/DDBJ databases">
        <title>Above-ground endophytic microbial communities from plants in different locations in the United States.</title>
        <authorList>
            <person name="Frank C."/>
        </authorList>
    </citation>
    <scope>NUCLEOTIDE SEQUENCE [LARGE SCALE GENOMIC DNA]</scope>
    <source>
        <strain evidence="5 6">LP_13_YM</strain>
    </source>
</reference>
<feature type="signal peptide" evidence="3">
    <location>
        <begin position="1"/>
        <end position="21"/>
    </location>
</feature>
<feature type="chain" id="PRO_5020975177" evidence="3">
    <location>
        <begin position="22"/>
        <end position="159"/>
    </location>
</feature>
<dbReference type="InterPro" id="IPR051407">
    <property type="entry name" value="Bact_OM_lipoprot/Surf_antigen"/>
</dbReference>
<dbReference type="GO" id="GO:0019867">
    <property type="term" value="C:outer membrane"/>
    <property type="evidence" value="ECO:0007669"/>
    <property type="project" value="InterPro"/>
</dbReference>
<evidence type="ECO:0000313" key="6">
    <source>
        <dbReference type="Proteomes" id="UP000295645"/>
    </source>
</evidence>
<evidence type="ECO:0000256" key="3">
    <source>
        <dbReference type="SAM" id="SignalP"/>
    </source>
</evidence>
<dbReference type="AlphaFoldDB" id="A0A4R3Z135"/>
<dbReference type="RefSeq" id="WP_132141607.1">
    <property type="nucleotide sequence ID" value="NZ_SMCS01000001.1"/>
</dbReference>
<keyword evidence="6" id="KW-1185">Reference proteome</keyword>
<comment type="subcellular location">
    <subcellularLocation>
        <location evidence="1">Membrane</location>
    </subcellularLocation>
</comment>
<evidence type="ECO:0000259" key="4">
    <source>
        <dbReference type="Pfam" id="PF05433"/>
    </source>
</evidence>
<dbReference type="EMBL" id="SMCS01000001">
    <property type="protein sequence ID" value="TCV97554.1"/>
    <property type="molecule type" value="Genomic_DNA"/>
</dbReference>
<protein>
    <submittedName>
        <fullName evidence="5">Outer membrane lipoprotein SlyB</fullName>
    </submittedName>
</protein>